<evidence type="ECO:0000256" key="5">
    <source>
        <dbReference type="ARBA" id="ARBA00022487"/>
    </source>
</evidence>
<evidence type="ECO:0000313" key="15">
    <source>
        <dbReference type="Proteomes" id="UP001281003"/>
    </source>
</evidence>
<keyword evidence="15" id="KW-1185">Reference proteome</keyword>
<dbReference type="GO" id="GO:0052689">
    <property type="term" value="F:carboxylic ester hydrolase activity"/>
    <property type="evidence" value="ECO:0007669"/>
    <property type="project" value="UniProtKB-KW"/>
</dbReference>
<evidence type="ECO:0000256" key="4">
    <source>
        <dbReference type="ARBA" id="ARBA00014923"/>
    </source>
</evidence>
<dbReference type="Gene3D" id="3.40.50.1820">
    <property type="entry name" value="alpha/beta hydrolase"/>
    <property type="match status" value="1"/>
</dbReference>
<keyword evidence="8" id="KW-0276">Fatty acid metabolism</keyword>
<evidence type="ECO:0000256" key="2">
    <source>
        <dbReference type="ARBA" id="ARBA00006499"/>
    </source>
</evidence>
<comment type="catalytic activity">
    <reaction evidence="12">
        <text>S-hexadecanoyl-L-cysteinyl-[protein] + H2O = L-cysteinyl-[protein] + hexadecanoate + H(+)</text>
        <dbReference type="Rhea" id="RHEA:19233"/>
        <dbReference type="Rhea" id="RHEA-COMP:10131"/>
        <dbReference type="Rhea" id="RHEA-COMP:11032"/>
        <dbReference type="ChEBI" id="CHEBI:7896"/>
        <dbReference type="ChEBI" id="CHEBI:15377"/>
        <dbReference type="ChEBI" id="CHEBI:15378"/>
        <dbReference type="ChEBI" id="CHEBI:29950"/>
        <dbReference type="ChEBI" id="CHEBI:74151"/>
        <dbReference type="EC" id="3.1.2.22"/>
    </reaction>
</comment>
<name>A0AAE0PA32_SORBR</name>
<evidence type="ECO:0000256" key="11">
    <source>
        <dbReference type="ARBA" id="ARBA00031195"/>
    </source>
</evidence>
<evidence type="ECO:0000256" key="12">
    <source>
        <dbReference type="ARBA" id="ARBA00047337"/>
    </source>
</evidence>
<dbReference type="GO" id="GO:0008474">
    <property type="term" value="F:palmitoyl-(protein) hydrolase activity"/>
    <property type="evidence" value="ECO:0007669"/>
    <property type="project" value="UniProtKB-EC"/>
</dbReference>
<dbReference type="EMBL" id="JAUTDP010000009">
    <property type="protein sequence ID" value="KAK3396048.1"/>
    <property type="molecule type" value="Genomic_DNA"/>
</dbReference>
<evidence type="ECO:0000256" key="7">
    <source>
        <dbReference type="ARBA" id="ARBA00022801"/>
    </source>
</evidence>
<protein>
    <recommendedName>
        <fullName evidence="4">Acyl-protein thioesterase 1</fullName>
        <ecNumber evidence="3">3.1.2.22</ecNumber>
    </recommendedName>
    <alternativeName>
        <fullName evidence="11">Palmitoyl-protein hydrolase</fullName>
    </alternativeName>
</protein>
<dbReference type="InterPro" id="IPR029058">
    <property type="entry name" value="AB_hydrolase_fold"/>
</dbReference>
<dbReference type="PANTHER" id="PTHR10655:SF17">
    <property type="entry name" value="LYSOPHOSPHOLIPASE-LIKE PROTEIN 1"/>
    <property type="match status" value="1"/>
</dbReference>
<dbReference type="InterPro" id="IPR003140">
    <property type="entry name" value="PLipase/COase/thioEstase"/>
</dbReference>
<accession>A0AAE0PA32</accession>
<dbReference type="GO" id="GO:0006631">
    <property type="term" value="P:fatty acid metabolic process"/>
    <property type="evidence" value="ECO:0007669"/>
    <property type="project" value="UniProtKB-KW"/>
</dbReference>
<evidence type="ECO:0000256" key="8">
    <source>
        <dbReference type="ARBA" id="ARBA00022832"/>
    </source>
</evidence>
<evidence type="ECO:0000256" key="9">
    <source>
        <dbReference type="ARBA" id="ARBA00023098"/>
    </source>
</evidence>
<evidence type="ECO:0000256" key="6">
    <source>
        <dbReference type="ARBA" id="ARBA00022490"/>
    </source>
</evidence>
<keyword evidence="6" id="KW-0963">Cytoplasm</keyword>
<evidence type="ECO:0000256" key="3">
    <source>
        <dbReference type="ARBA" id="ARBA00012423"/>
    </source>
</evidence>
<dbReference type="Proteomes" id="UP001281003">
    <property type="component" value="Unassembled WGS sequence"/>
</dbReference>
<dbReference type="AlphaFoldDB" id="A0AAE0PA32"/>
<dbReference type="EC" id="3.1.2.22" evidence="3"/>
<evidence type="ECO:0000256" key="1">
    <source>
        <dbReference type="ARBA" id="ARBA00004496"/>
    </source>
</evidence>
<dbReference type="PANTHER" id="PTHR10655">
    <property type="entry name" value="LYSOPHOSPHOLIPASE-RELATED"/>
    <property type="match status" value="1"/>
</dbReference>
<keyword evidence="9" id="KW-0443">Lipid metabolism</keyword>
<sequence length="245" mass="27019">MASLARRPPLLFPAVARHTATVIFIHGLGDTGHGWASAVEQWRRRQRLDEVKFILPHAPSIPVTANWGMKMPGWYDIFAIDGTAEALRRNEDEAGILTSQAYFHDLIQKEIDSGIPADRIVIGGFSQGGAMSLFSGLTAKSKLAGIVALSSYLLLSLKFAELVPKPEFNKETPIFMAHGDADQVVNYKLGTMSRDLLKEMGYNVNFNTYPGMGHSACLEELDAIENFLTERLPKVGDKAEEKSEL</sequence>
<comment type="function">
    <text evidence="10">Hydrolyzes fatty acids from S-acylated cysteine residues in proteins with a strong preference for palmitoylated G-alpha proteins over other acyl substrates. Mediates the deacylation of G-alpha proteins such as GPA1 in vivo, but has weak or no activity toward palmitoylated Ras proteins. Has weak lysophospholipase activity in vitro; however such activity may not exist in vivo.</text>
</comment>
<dbReference type="SUPFAM" id="SSF53474">
    <property type="entry name" value="alpha/beta-Hydrolases"/>
    <property type="match status" value="1"/>
</dbReference>
<reference evidence="14" key="2">
    <citation type="submission" date="2023-07" db="EMBL/GenBank/DDBJ databases">
        <authorList>
            <consortium name="Lawrence Berkeley National Laboratory"/>
            <person name="Haridas S."/>
            <person name="Hensen N."/>
            <person name="Bonometti L."/>
            <person name="Westerberg I."/>
            <person name="Brannstrom I.O."/>
            <person name="Guillou S."/>
            <person name="Cros-Aarteil S."/>
            <person name="Calhoun S."/>
            <person name="Kuo A."/>
            <person name="Mondo S."/>
            <person name="Pangilinan J."/>
            <person name="Riley R."/>
            <person name="LaButti K."/>
            <person name="Andreopoulos B."/>
            <person name="Lipzen A."/>
            <person name="Chen C."/>
            <person name="Yanf M."/>
            <person name="Daum C."/>
            <person name="Ng V."/>
            <person name="Clum A."/>
            <person name="Steindorff A."/>
            <person name="Ohm R."/>
            <person name="Martin F."/>
            <person name="Silar P."/>
            <person name="Natvig D."/>
            <person name="Lalanne C."/>
            <person name="Gautier V."/>
            <person name="Ament-velasquez S.L."/>
            <person name="Kruys A."/>
            <person name="Hutchinson M.I."/>
            <person name="Powell A.J."/>
            <person name="Barry K."/>
            <person name="Miller A.N."/>
            <person name="Grigoriev I.V."/>
            <person name="Debuchy R."/>
            <person name="Gladieux P."/>
            <person name="Thoren M.H."/>
            <person name="Johannesson H."/>
        </authorList>
    </citation>
    <scope>NUCLEOTIDE SEQUENCE</scope>
    <source>
        <strain evidence="14">FGSC 1904</strain>
    </source>
</reference>
<dbReference type="InterPro" id="IPR050565">
    <property type="entry name" value="LYPA1-2/EST-like"/>
</dbReference>
<comment type="caution">
    <text evidence="14">The sequence shown here is derived from an EMBL/GenBank/DDBJ whole genome shotgun (WGS) entry which is preliminary data.</text>
</comment>
<keyword evidence="5" id="KW-0719">Serine esterase</keyword>
<comment type="similarity">
    <text evidence="2">Belongs to the AB hydrolase superfamily. AB hydrolase 2 family.</text>
</comment>
<gene>
    <name evidence="14" type="ORF">B0T20DRAFT_259457</name>
</gene>
<evidence type="ECO:0000259" key="13">
    <source>
        <dbReference type="Pfam" id="PF02230"/>
    </source>
</evidence>
<feature type="domain" description="Phospholipase/carboxylesterase/thioesterase" evidence="13">
    <location>
        <begin position="17"/>
        <end position="229"/>
    </location>
</feature>
<organism evidence="14 15">
    <name type="scientific">Sordaria brevicollis</name>
    <dbReference type="NCBI Taxonomy" id="83679"/>
    <lineage>
        <taxon>Eukaryota</taxon>
        <taxon>Fungi</taxon>
        <taxon>Dikarya</taxon>
        <taxon>Ascomycota</taxon>
        <taxon>Pezizomycotina</taxon>
        <taxon>Sordariomycetes</taxon>
        <taxon>Sordariomycetidae</taxon>
        <taxon>Sordariales</taxon>
        <taxon>Sordariaceae</taxon>
        <taxon>Sordaria</taxon>
    </lineage>
</organism>
<keyword evidence="7" id="KW-0378">Hydrolase</keyword>
<comment type="subcellular location">
    <subcellularLocation>
        <location evidence="1">Cytoplasm</location>
    </subcellularLocation>
</comment>
<evidence type="ECO:0000313" key="14">
    <source>
        <dbReference type="EMBL" id="KAK3396048.1"/>
    </source>
</evidence>
<dbReference type="Pfam" id="PF02230">
    <property type="entry name" value="Abhydrolase_2"/>
    <property type="match status" value="1"/>
</dbReference>
<evidence type="ECO:0000256" key="10">
    <source>
        <dbReference type="ARBA" id="ARBA00029392"/>
    </source>
</evidence>
<proteinExistence type="inferred from homology"/>
<dbReference type="GO" id="GO:0005737">
    <property type="term" value="C:cytoplasm"/>
    <property type="evidence" value="ECO:0007669"/>
    <property type="project" value="UniProtKB-SubCell"/>
</dbReference>
<reference evidence="14" key="1">
    <citation type="journal article" date="2023" name="Mol. Phylogenet. Evol.">
        <title>Genome-scale phylogeny and comparative genomics of the fungal order Sordariales.</title>
        <authorList>
            <person name="Hensen N."/>
            <person name="Bonometti L."/>
            <person name="Westerberg I."/>
            <person name="Brannstrom I.O."/>
            <person name="Guillou S."/>
            <person name="Cros-Aarteil S."/>
            <person name="Calhoun S."/>
            <person name="Haridas S."/>
            <person name="Kuo A."/>
            <person name="Mondo S."/>
            <person name="Pangilinan J."/>
            <person name="Riley R."/>
            <person name="LaButti K."/>
            <person name="Andreopoulos B."/>
            <person name="Lipzen A."/>
            <person name="Chen C."/>
            <person name="Yan M."/>
            <person name="Daum C."/>
            <person name="Ng V."/>
            <person name="Clum A."/>
            <person name="Steindorff A."/>
            <person name="Ohm R.A."/>
            <person name="Martin F."/>
            <person name="Silar P."/>
            <person name="Natvig D.O."/>
            <person name="Lalanne C."/>
            <person name="Gautier V."/>
            <person name="Ament-Velasquez S.L."/>
            <person name="Kruys A."/>
            <person name="Hutchinson M.I."/>
            <person name="Powell A.J."/>
            <person name="Barry K."/>
            <person name="Miller A.N."/>
            <person name="Grigoriev I.V."/>
            <person name="Debuchy R."/>
            <person name="Gladieux P."/>
            <person name="Hiltunen Thoren M."/>
            <person name="Johannesson H."/>
        </authorList>
    </citation>
    <scope>NUCLEOTIDE SEQUENCE</scope>
    <source>
        <strain evidence="14">FGSC 1904</strain>
    </source>
</reference>
<dbReference type="FunFam" id="3.40.50.1820:FF:000010">
    <property type="entry name" value="Acyl-protein thioesterase 2"/>
    <property type="match status" value="1"/>
</dbReference>